<protein>
    <submittedName>
        <fullName evidence="1">Uncharacterized protein</fullName>
    </submittedName>
</protein>
<dbReference type="OrthoDB" id="5521406at2"/>
<proteinExistence type="predicted"/>
<dbReference type="PATRIC" id="fig|540747.5.peg.942"/>
<accession>A0A0T5P6R3</accession>
<evidence type="ECO:0000313" key="2">
    <source>
        <dbReference type="EMBL" id="QEW24350.1"/>
    </source>
</evidence>
<dbReference type="AlphaFoldDB" id="A0A0T5P6R3"/>
<evidence type="ECO:0000313" key="3">
    <source>
        <dbReference type="Proteomes" id="UP000051401"/>
    </source>
</evidence>
<dbReference type="Proteomes" id="UP000325785">
    <property type="component" value="Chromosome"/>
</dbReference>
<evidence type="ECO:0000313" key="1">
    <source>
        <dbReference type="EMBL" id="KRS16758.1"/>
    </source>
</evidence>
<reference evidence="2 4" key="2">
    <citation type="submission" date="2018-08" db="EMBL/GenBank/DDBJ databases">
        <title>Genetic Globetrotter - A new plasmid hitch-hiking vast phylogenetic and geographic distances.</title>
        <authorList>
            <person name="Vollmers J."/>
            <person name="Petersen J."/>
        </authorList>
    </citation>
    <scope>NUCLEOTIDE SEQUENCE [LARGE SCALE GENOMIC DNA]</scope>
    <source>
        <strain evidence="2 4">DSM 26383</strain>
    </source>
</reference>
<gene>
    <name evidence="2" type="ORF">RIdsm_00127</name>
    <name evidence="1" type="ORF">XM52_16110</name>
</gene>
<dbReference type="KEGG" id="rid:RIdsm_00127"/>
<keyword evidence="3" id="KW-1185">Reference proteome</keyword>
<evidence type="ECO:0000313" key="4">
    <source>
        <dbReference type="Proteomes" id="UP000325785"/>
    </source>
</evidence>
<sequence>MLDPEVKSIDWVDAFPPNDGSPAVLPVTASIGERGNDAADNFQLIVCNSAWIASQVPNGSGLWQRGMLIVETITPGHIQKTLEALVYQFRRSHSWTDFTERLSRYLLWEYEDYNVYMGEPVVP</sequence>
<dbReference type="STRING" id="540747.SAMN04488031_10274"/>
<name>A0A0T5P6R3_9RHOB</name>
<dbReference type="EMBL" id="CP031598">
    <property type="protein sequence ID" value="QEW24350.1"/>
    <property type="molecule type" value="Genomic_DNA"/>
</dbReference>
<dbReference type="Pfam" id="PF15586">
    <property type="entry name" value="Imm8"/>
    <property type="match status" value="1"/>
</dbReference>
<reference evidence="1 3" key="1">
    <citation type="submission" date="2015-04" db="EMBL/GenBank/DDBJ databases">
        <title>The draft genome sequence of Roseovarius indicus B108T.</title>
        <authorList>
            <person name="Li G."/>
            <person name="Lai Q."/>
            <person name="Shao Z."/>
            <person name="Yan P."/>
        </authorList>
    </citation>
    <scope>NUCLEOTIDE SEQUENCE [LARGE SCALE GENOMIC DNA]</scope>
    <source>
        <strain evidence="1 3">B108</strain>
    </source>
</reference>
<organism evidence="1 3">
    <name type="scientific">Roseovarius indicus</name>
    <dbReference type="NCBI Taxonomy" id="540747"/>
    <lineage>
        <taxon>Bacteria</taxon>
        <taxon>Pseudomonadati</taxon>
        <taxon>Pseudomonadota</taxon>
        <taxon>Alphaproteobacteria</taxon>
        <taxon>Rhodobacterales</taxon>
        <taxon>Roseobacteraceae</taxon>
        <taxon>Roseovarius</taxon>
    </lineage>
</organism>
<dbReference type="RefSeq" id="WP_057817346.1">
    <property type="nucleotide sequence ID" value="NZ_CP031598.1"/>
</dbReference>
<dbReference type="InterPro" id="IPR028964">
    <property type="entry name" value="Imm8"/>
</dbReference>
<dbReference type="Proteomes" id="UP000051401">
    <property type="component" value="Unassembled WGS sequence"/>
</dbReference>
<dbReference type="EMBL" id="LAXI01000011">
    <property type="protein sequence ID" value="KRS16758.1"/>
    <property type="molecule type" value="Genomic_DNA"/>
</dbReference>